<protein>
    <submittedName>
        <fullName evidence="2">Uncharacterized protein</fullName>
    </submittedName>
</protein>
<dbReference type="EMBL" id="BAAAHE010000032">
    <property type="protein sequence ID" value="GAA0628493.1"/>
    <property type="molecule type" value="Genomic_DNA"/>
</dbReference>
<evidence type="ECO:0000256" key="1">
    <source>
        <dbReference type="SAM" id="SignalP"/>
    </source>
</evidence>
<evidence type="ECO:0000313" key="2">
    <source>
        <dbReference type="EMBL" id="GAA0628493.1"/>
    </source>
</evidence>
<keyword evidence="1" id="KW-0732">Signal</keyword>
<organism evidence="2 3">
    <name type="scientific">Sporichthya brevicatena</name>
    <dbReference type="NCBI Taxonomy" id="171442"/>
    <lineage>
        <taxon>Bacteria</taxon>
        <taxon>Bacillati</taxon>
        <taxon>Actinomycetota</taxon>
        <taxon>Actinomycetes</taxon>
        <taxon>Sporichthyales</taxon>
        <taxon>Sporichthyaceae</taxon>
        <taxon>Sporichthya</taxon>
    </lineage>
</organism>
<keyword evidence="3" id="KW-1185">Reference proteome</keyword>
<feature type="signal peptide" evidence="1">
    <location>
        <begin position="1"/>
        <end position="34"/>
    </location>
</feature>
<proteinExistence type="predicted"/>
<dbReference type="RefSeq" id="WP_344607138.1">
    <property type="nucleotide sequence ID" value="NZ_BAAAHE010000032.1"/>
</dbReference>
<gene>
    <name evidence="2" type="ORF">GCM10009547_35170</name>
</gene>
<sequence>MTALRTTTTRLAVAATTTALLTGVPLLTAAPAQAGGYCRVIPHAAPVHEHPDPSSRIVRQLDAGTVVAGSHGHPWEMVRVATEHDHAFLGYMKPYNLDCSL</sequence>
<evidence type="ECO:0000313" key="3">
    <source>
        <dbReference type="Proteomes" id="UP001500957"/>
    </source>
</evidence>
<name>A0ABN1H4B4_9ACTN</name>
<reference evidence="2 3" key="1">
    <citation type="journal article" date="2019" name="Int. J. Syst. Evol. Microbiol.">
        <title>The Global Catalogue of Microorganisms (GCM) 10K type strain sequencing project: providing services to taxonomists for standard genome sequencing and annotation.</title>
        <authorList>
            <consortium name="The Broad Institute Genomics Platform"/>
            <consortium name="The Broad Institute Genome Sequencing Center for Infectious Disease"/>
            <person name="Wu L."/>
            <person name="Ma J."/>
        </authorList>
    </citation>
    <scope>NUCLEOTIDE SEQUENCE [LARGE SCALE GENOMIC DNA]</scope>
    <source>
        <strain evidence="2 3">JCM 10671</strain>
    </source>
</reference>
<accession>A0ABN1H4B4</accession>
<comment type="caution">
    <text evidence="2">The sequence shown here is derived from an EMBL/GenBank/DDBJ whole genome shotgun (WGS) entry which is preliminary data.</text>
</comment>
<feature type="chain" id="PRO_5046372411" evidence="1">
    <location>
        <begin position="35"/>
        <end position="101"/>
    </location>
</feature>
<dbReference type="Proteomes" id="UP001500957">
    <property type="component" value="Unassembled WGS sequence"/>
</dbReference>